<dbReference type="PANTHER" id="PTHR13170:SF16">
    <property type="entry name" value="PROTEIN O-GLCNACASE"/>
    <property type="match status" value="1"/>
</dbReference>
<dbReference type="GO" id="GO:0016747">
    <property type="term" value="F:acyltransferase activity, transferring groups other than amino-acyl groups"/>
    <property type="evidence" value="ECO:0007669"/>
    <property type="project" value="InterPro"/>
</dbReference>
<proteinExistence type="predicted"/>
<keyword evidence="2" id="KW-0808">Transferase</keyword>
<dbReference type="Pfam" id="PF00583">
    <property type="entry name" value="Acetyltransf_1"/>
    <property type="match status" value="1"/>
</dbReference>
<dbReference type="PROSITE" id="PS51186">
    <property type="entry name" value="GNAT"/>
    <property type="match status" value="1"/>
</dbReference>
<dbReference type="PANTHER" id="PTHR13170">
    <property type="entry name" value="O-GLCNACASE"/>
    <property type="match status" value="1"/>
</dbReference>
<dbReference type="AlphaFoldDB" id="A0A2A9EC50"/>
<evidence type="ECO:0000313" key="3">
    <source>
        <dbReference type="Proteomes" id="UP000221394"/>
    </source>
</evidence>
<evidence type="ECO:0000313" key="2">
    <source>
        <dbReference type="EMBL" id="PFG36637.1"/>
    </source>
</evidence>
<keyword evidence="3" id="KW-1185">Reference proteome</keyword>
<dbReference type="InterPro" id="IPR016181">
    <property type="entry name" value="Acyl_CoA_acyltransferase"/>
</dbReference>
<dbReference type="RefSeq" id="WP_098457795.1">
    <property type="nucleotide sequence ID" value="NZ_PDJH01000001.1"/>
</dbReference>
<dbReference type="Proteomes" id="UP000221394">
    <property type="component" value="Unassembled WGS sequence"/>
</dbReference>
<feature type="domain" description="N-acetyltransferase" evidence="1">
    <location>
        <begin position="67"/>
        <end position="202"/>
    </location>
</feature>
<accession>A0A2A9EC50</accession>
<reference evidence="2 3" key="1">
    <citation type="submission" date="2017-10" db="EMBL/GenBank/DDBJ databases">
        <title>Sequencing the genomes of 1000 actinobacteria strains.</title>
        <authorList>
            <person name="Klenk H.-P."/>
        </authorList>
    </citation>
    <scope>NUCLEOTIDE SEQUENCE [LARGE SCALE GENOMIC DNA]</scope>
    <source>
        <strain evidence="2 3">DSM 21574</strain>
    </source>
</reference>
<dbReference type="Gene3D" id="3.40.630.30">
    <property type="match status" value="1"/>
</dbReference>
<dbReference type="InterPro" id="IPR051822">
    <property type="entry name" value="Glycosyl_Hydrolase_84"/>
</dbReference>
<gene>
    <name evidence="2" type="ORF">ATL41_1369</name>
</gene>
<dbReference type="EMBL" id="PDJH01000001">
    <property type="protein sequence ID" value="PFG36637.1"/>
    <property type="molecule type" value="Genomic_DNA"/>
</dbReference>
<dbReference type="OrthoDB" id="8593648at2"/>
<dbReference type="SUPFAM" id="SSF55729">
    <property type="entry name" value="Acyl-CoA N-acyltransferases (Nat)"/>
    <property type="match status" value="1"/>
</dbReference>
<sequence length="202" mass="21924">MVTVRRARSDAHERSRLAEICLLTGAAGGDATDLLSDPTLLTDAYLTPYLEREPDLCLVLADEADVPVGYAIGTADTAAFEQWCTAQWWPSVRARSTGRTSPPRSDLERHLVDRLADRVPKDPQLLERFPAHLHIDLLPVAQGGGNGRRLITALLDALRAAGAHGVHLGVDPANERALGFYRHLGFEVVPEAKGLVLGLALR</sequence>
<comment type="caution">
    <text evidence="2">The sequence shown here is derived from an EMBL/GenBank/DDBJ whole genome shotgun (WGS) entry which is preliminary data.</text>
</comment>
<name>A0A2A9EC50_9MICO</name>
<dbReference type="InterPro" id="IPR000182">
    <property type="entry name" value="GNAT_dom"/>
</dbReference>
<organism evidence="2 3">
    <name type="scientific">Flavimobilis soli</name>
    <dbReference type="NCBI Taxonomy" id="442709"/>
    <lineage>
        <taxon>Bacteria</taxon>
        <taxon>Bacillati</taxon>
        <taxon>Actinomycetota</taxon>
        <taxon>Actinomycetes</taxon>
        <taxon>Micrococcales</taxon>
        <taxon>Jonesiaceae</taxon>
        <taxon>Flavimobilis</taxon>
    </lineage>
</organism>
<protein>
    <submittedName>
        <fullName evidence="2">Acetyltransferase (GNAT) family protein</fullName>
    </submittedName>
</protein>
<evidence type="ECO:0000259" key="1">
    <source>
        <dbReference type="PROSITE" id="PS51186"/>
    </source>
</evidence>